<keyword evidence="2" id="KW-1185">Reference proteome</keyword>
<name>A0AAN9ABC6_HALRR</name>
<proteinExistence type="predicted"/>
<comment type="caution">
    <text evidence="1">The sequence shown here is derived from an EMBL/GenBank/DDBJ whole genome shotgun (WGS) entry which is preliminary data.</text>
</comment>
<reference evidence="1 2" key="1">
    <citation type="submission" date="2023-11" db="EMBL/GenBank/DDBJ databases">
        <title>Halocaridina rubra genome assembly.</title>
        <authorList>
            <person name="Smith C."/>
        </authorList>
    </citation>
    <scope>NUCLEOTIDE SEQUENCE [LARGE SCALE GENOMIC DNA]</scope>
    <source>
        <strain evidence="1">EP-1</strain>
        <tissue evidence="1">Whole</tissue>
    </source>
</reference>
<sequence length="75" mass="8435">MPHDDVLCHAQQTDQRAKPRFAPVKWLANNAAGVSIPVARTLYILLLRSVVDYLSPALCQLPKPALEPLEKFQNR</sequence>
<dbReference type="EMBL" id="JAXCGZ010004424">
    <property type="protein sequence ID" value="KAK7081803.1"/>
    <property type="molecule type" value="Genomic_DNA"/>
</dbReference>
<gene>
    <name evidence="1" type="ORF">SK128_011915</name>
</gene>
<evidence type="ECO:0000313" key="2">
    <source>
        <dbReference type="Proteomes" id="UP001381693"/>
    </source>
</evidence>
<dbReference type="AlphaFoldDB" id="A0AAN9ABC6"/>
<organism evidence="1 2">
    <name type="scientific">Halocaridina rubra</name>
    <name type="common">Hawaiian red shrimp</name>
    <dbReference type="NCBI Taxonomy" id="373956"/>
    <lineage>
        <taxon>Eukaryota</taxon>
        <taxon>Metazoa</taxon>
        <taxon>Ecdysozoa</taxon>
        <taxon>Arthropoda</taxon>
        <taxon>Crustacea</taxon>
        <taxon>Multicrustacea</taxon>
        <taxon>Malacostraca</taxon>
        <taxon>Eumalacostraca</taxon>
        <taxon>Eucarida</taxon>
        <taxon>Decapoda</taxon>
        <taxon>Pleocyemata</taxon>
        <taxon>Caridea</taxon>
        <taxon>Atyoidea</taxon>
        <taxon>Atyidae</taxon>
        <taxon>Halocaridina</taxon>
    </lineage>
</organism>
<dbReference type="Proteomes" id="UP001381693">
    <property type="component" value="Unassembled WGS sequence"/>
</dbReference>
<feature type="non-terminal residue" evidence="1">
    <location>
        <position position="75"/>
    </location>
</feature>
<accession>A0AAN9ABC6</accession>
<evidence type="ECO:0000313" key="1">
    <source>
        <dbReference type="EMBL" id="KAK7081803.1"/>
    </source>
</evidence>
<protein>
    <submittedName>
        <fullName evidence="1">Uncharacterized protein</fullName>
    </submittedName>
</protein>